<evidence type="ECO:0000313" key="2">
    <source>
        <dbReference type="Proteomes" id="UP001194580"/>
    </source>
</evidence>
<dbReference type="Gene3D" id="3.80.10.10">
    <property type="entry name" value="Ribonuclease Inhibitor"/>
    <property type="match status" value="1"/>
</dbReference>
<keyword evidence="2" id="KW-1185">Reference proteome</keyword>
<protein>
    <recommendedName>
        <fullName evidence="3">F-box domain-containing protein</fullName>
    </recommendedName>
</protein>
<reference evidence="1" key="1">
    <citation type="journal article" date="2020" name="Fungal Divers.">
        <title>Resolving the Mortierellaceae phylogeny through synthesis of multi-gene phylogenetics and phylogenomics.</title>
        <authorList>
            <person name="Vandepol N."/>
            <person name="Liber J."/>
            <person name="Desiro A."/>
            <person name="Na H."/>
            <person name="Kennedy M."/>
            <person name="Barry K."/>
            <person name="Grigoriev I.V."/>
            <person name="Miller A.N."/>
            <person name="O'Donnell K."/>
            <person name="Stajich J.E."/>
            <person name="Bonito G."/>
        </authorList>
    </citation>
    <scope>NUCLEOTIDE SEQUENCE</scope>
    <source>
        <strain evidence="1">NRRL 28262</strain>
    </source>
</reference>
<organism evidence="1 2">
    <name type="scientific">Linnemannia exigua</name>
    <dbReference type="NCBI Taxonomy" id="604196"/>
    <lineage>
        <taxon>Eukaryota</taxon>
        <taxon>Fungi</taxon>
        <taxon>Fungi incertae sedis</taxon>
        <taxon>Mucoromycota</taxon>
        <taxon>Mortierellomycotina</taxon>
        <taxon>Mortierellomycetes</taxon>
        <taxon>Mortierellales</taxon>
        <taxon>Mortierellaceae</taxon>
        <taxon>Linnemannia</taxon>
    </lineage>
</organism>
<comment type="caution">
    <text evidence="1">The sequence shown here is derived from an EMBL/GenBank/DDBJ whole genome shotgun (WGS) entry which is preliminary data.</text>
</comment>
<proteinExistence type="predicted"/>
<evidence type="ECO:0008006" key="3">
    <source>
        <dbReference type="Google" id="ProtNLM"/>
    </source>
</evidence>
<dbReference type="AlphaFoldDB" id="A0AAD4DIV2"/>
<gene>
    <name evidence="1" type="ORF">BGZ95_004812</name>
</gene>
<dbReference type="InterPro" id="IPR032675">
    <property type="entry name" value="LRR_dom_sf"/>
</dbReference>
<evidence type="ECO:0000313" key="1">
    <source>
        <dbReference type="EMBL" id="KAG0278050.1"/>
    </source>
</evidence>
<accession>A0AAD4DIV2</accession>
<dbReference type="Proteomes" id="UP001194580">
    <property type="component" value="Unassembled WGS sequence"/>
</dbReference>
<name>A0AAD4DIV2_9FUNG</name>
<sequence length="659" mass="76965">MRASTVRVYPKALHSRTISPLDIPEILYHIFAFIDHFTLAKAVVLVCRQWFLMNRHRVVRHELWDANFTVRRVKGIVSRMPGTVRLSWSSGTDRLQEELDWVLLRKTLEQTHAQYLWRQQEQQQQDCVKFPNKCGRQLQDVISTLPFIDGPLKELELFGVVDDCKRLASIQSALPFLTRLKLQWRKTSTFHMDQLLLSCPLLEVLYAESTEGLELPGPWIPSAIQRKGAANHPILALKSLVLKNARLLQTSLENLLYHTPLTELRLVNLLQNEWLYWPFFSDVAYNWTELYQSLKRVPHQLKSFHFSVQDQTMTDPDLKAMMFGVCPSSTEWTFRAKDLTPTLTRYLNELPNVVTYLELFWPERAHCRPDSSLHAYLCASPHLLHLKAPNTALLFDLLDLHHRVDFDYSQLYSQDDCLISVSHRSQDSQSPSKVWKCRNLRTLHLAFHNHGLSLLTSPTHSRVLFGYISRVCPQLRDLEIHIPEQTRWMTCDYHFPNMDMRLHGGFCLLTRLKHLERLCIGRVTQRMSFDPVHLNWMVASGHSSKYRAERRSIAAGWAEQIMVEKRHEDRRMERAQNERGGDESLNKMEESLEASLTRDLQLLGLVLDVKEVLDEMDEKGYRCWPVLQRVSVFNDRGVGLRPADELMRLFPPKSSKLYR</sequence>
<dbReference type="EMBL" id="JAAAIL010000224">
    <property type="protein sequence ID" value="KAG0278050.1"/>
    <property type="molecule type" value="Genomic_DNA"/>
</dbReference>